<evidence type="ECO:0000256" key="3">
    <source>
        <dbReference type="ARBA" id="ARBA00022448"/>
    </source>
</evidence>
<dbReference type="Proteomes" id="UP001595715">
    <property type="component" value="Unassembled WGS sequence"/>
</dbReference>
<feature type="region of interest" description="Disordered" evidence="6">
    <location>
        <begin position="379"/>
        <end position="403"/>
    </location>
</feature>
<organism evidence="8 9">
    <name type="scientific">Paenibacillus xanthanilyticus</name>
    <dbReference type="NCBI Taxonomy" id="1783531"/>
    <lineage>
        <taxon>Bacteria</taxon>
        <taxon>Bacillati</taxon>
        <taxon>Bacillota</taxon>
        <taxon>Bacilli</taxon>
        <taxon>Bacillales</taxon>
        <taxon>Paenibacillaceae</taxon>
        <taxon>Paenibacillus</taxon>
    </lineage>
</organism>
<accession>A0ABV8JXQ9</accession>
<reference evidence="9" key="1">
    <citation type="journal article" date="2019" name="Int. J. Syst. Evol. Microbiol.">
        <title>The Global Catalogue of Microorganisms (GCM) 10K type strain sequencing project: providing services to taxonomists for standard genome sequencing and annotation.</title>
        <authorList>
            <consortium name="The Broad Institute Genomics Platform"/>
            <consortium name="The Broad Institute Genome Sequencing Center for Infectious Disease"/>
            <person name="Wu L."/>
            <person name="Ma J."/>
        </authorList>
    </citation>
    <scope>NUCLEOTIDE SEQUENCE [LARGE SCALE GENOMIC DNA]</scope>
    <source>
        <strain evidence="9">IBRC-M 10987</strain>
    </source>
</reference>
<dbReference type="SUPFAM" id="SSF53850">
    <property type="entry name" value="Periplasmic binding protein-like II"/>
    <property type="match status" value="1"/>
</dbReference>
<comment type="similarity">
    <text evidence="2">Belongs to the bacterial solute-binding protein 1 family.</text>
</comment>
<dbReference type="RefSeq" id="WP_377717007.1">
    <property type="nucleotide sequence ID" value="NZ_JBHSAM010000006.1"/>
</dbReference>
<evidence type="ECO:0000313" key="9">
    <source>
        <dbReference type="Proteomes" id="UP001595715"/>
    </source>
</evidence>
<keyword evidence="9" id="KW-1185">Reference proteome</keyword>
<feature type="coiled-coil region" evidence="5">
    <location>
        <begin position="321"/>
        <end position="348"/>
    </location>
</feature>
<protein>
    <submittedName>
        <fullName evidence="8">Extracellular solute-binding protein</fullName>
    </submittedName>
</protein>
<feature type="signal peptide" evidence="7">
    <location>
        <begin position="1"/>
        <end position="23"/>
    </location>
</feature>
<name>A0ABV8JXQ9_9BACL</name>
<evidence type="ECO:0000256" key="4">
    <source>
        <dbReference type="ARBA" id="ARBA00022729"/>
    </source>
</evidence>
<dbReference type="InterPro" id="IPR006059">
    <property type="entry name" value="SBP"/>
</dbReference>
<comment type="subcellular location">
    <subcellularLocation>
        <location evidence="1">Cell envelope</location>
    </subcellularLocation>
</comment>
<evidence type="ECO:0000256" key="5">
    <source>
        <dbReference type="SAM" id="Coils"/>
    </source>
</evidence>
<dbReference type="Pfam" id="PF01547">
    <property type="entry name" value="SBP_bac_1"/>
    <property type="match status" value="1"/>
</dbReference>
<feature type="chain" id="PRO_5045337633" evidence="7">
    <location>
        <begin position="24"/>
        <end position="403"/>
    </location>
</feature>
<keyword evidence="5" id="KW-0175">Coiled coil</keyword>
<evidence type="ECO:0000256" key="1">
    <source>
        <dbReference type="ARBA" id="ARBA00004196"/>
    </source>
</evidence>
<keyword evidence="4 7" id="KW-0732">Signal</keyword>
<proteinExistence type="inferred from homology"/>
<dbReference type="Pfam" id="PF13416">
    <property type="entry name" value="SBP_bac_8"/>
    <property type="match status" value="1"/>
</dbReference>
<dbReference type="InterPro" id="IPR050490">
    <property type="entry name" value="Bact_solute-bd_prot1"/>
</dbReference>
<dbReference type="PANTHER" id="PTHR43649:SF31">
    <property type="entry name" value="SN-GLYCEROL-3-PHOSPHATE-BINDING PERIPLASMIC PROTEIN UGPB"/>
    <property type="match status" value="1"/>
</dbReference>
<gene>
    <name evidence="8" type="ORF">ACFOZ8_01910</name>
</gene>
<evidence type="ECO:0000313" key="8">
    <source>
        <dbReference type="EMBL" id="MFC4098406.1"/>
    </source>
</evidence>
<dbReference type="PANTHER" id="PTHR43649">
    <property type="entry name" value="ARABINOSE-BINDING PROTEIN-RELATED"/>
    <property type="match status" value="1"/>
</dbReference>
<evidence type="ECO:0000256" key="7">
    <source>
        <dbReference type="SAM" id="SignalP"/>
    </source>
</evidence>
<dbReference type="EMBL" id="JBHSAM010000006">
    <property type="protein sequence ID" value="MFC4098406.1"/>
    <property type="molecule type" value="Genomic_DNA"/>
</dbReference>
<comment type="caution">
    <text evidence="8">The sequence shown here is derived from an EMBL/GenBank/DDBJ whole genome shotgun (WGS) entry which is preliminary data.</text>
</comment>
<evidence type="ECO:0000256" key="2">
    <source>
        <dbReference type="ARBA" id="ARBA00008520"/>
    </source>
</evidence>
<dbReference type="Gene3D" id="3.40.190.10">
    <property type="entry name" value="Periplasmic binding protein-like II"/>
    <property type="match status" value="2"/>
</dbReference>
<evidence type="ECO:0000256" key="6">
    <source>
        <dbReference type="SAM" id="MobiDB-lite"/>
    </source>
</evidence>
<sequence>MTIRLRKVHWAGALMALSLLTTACGSYDSYGSYGSGGEGVVNVDKATTDAMQTAEVYPTSADAPEAMIEPVKVVWWHSLDGELGKAAKQLVANFNAWHPAIRVEAIYQGTCDESLSTLKALTGSESRPSLMQACDIGSEFMIDLGMVTPVQRFMDAEGYDVSALEPNIRHSYILDGTQYGMPFYTSGPILYYNKTLFMDAGLNAVAPPGLGREAEEARSAFINGQAAMTLDSSASLRGIVDGVGGKFEVGAAFVPQSGDEKEGVGALDGASLWVMNHKPEAEQQAAWAFIKYLVEPKTQAEWYIQTGCFPITAKAYDKPSVQAMMAKYPQLQTAIDQLRQRNSNAAAKGAIASAWAPSEAPRRAETAGEEAISVRMAFAGGDDNAETMRDGGGDLQATAAKSE</sequence>
<dbReference type="PROSITE" id="PS51257">
    <property type="entry name" value="PROKAR_LIPOPROTEIN"/>
    <property type="match status" value="1"/>
</dbReference>
<keyword evidence="3" id="KW-0813">Transport</keyword>